<feature type="domain" description="ZP" evidence="4">
    <location>
        <begin position="75"/>
        <end position="358"/>
    </location>
</feature>
<dbReference type="AlphaFoldDB" id="A0A8S4BK81"/>
<comment type="caution">
    <text evidence="5">The sequence shown here is derived from an EMBL/GenBank/DDBJ whole genome shotgun (WGS) entry which is preliminary data.</text>
</comment>
<dbReference type="PANTHER" id="PTHR14002">
    <property type="entry name" value="ENDOGLIN/TGF-BETA RECEPTOR TYPE III"/>
    <property type="match status" value="1"/>
</dbReference>
<evidence type="ECO:0000256" key="3">
    <source>
        <dbReference type="SAM" id="Phobius"/>
    </source>
</evidence>
<dbReference type="PANTHER" id="PTHR14002:SF14">
    <property type="entry name" value="SI:DKEY-103G5.3"/>
    <property type="match status" value="1"/>
</dbReference>
<keyword evidence="6" id="KW-1185">Reference proteome</keyword>
<dbReference type="PROSITE" id="PS51034">
    <property type="entry name" value="ZP_2"/>
    <property type="match status" value="1"/>
</dbReference>
<keyword evidence="3" id="KW-0472">Membrane</keyword>
<dbReference type="InterPro" id="IPR001507">
    <property type="entry name" value="ZP_dom"/>
</dbReference>
<sequence length="442" mass="48687">MAGAATFHVRIDAKNVKGPRACTSKIFLNTGLQTDSMLFFLCLPLLALLLHPALCMYNCSSQYERTPDNTDLMVDCGTRMITLEVNLCTAQWAGFNATHLALNGNHNNTECQGLIDTSVDPPVIRYQLHVNHSHDNPCRQSLQIVDEDPDPTGPFSSFSSVQSVIITGYIDTPRSDQGVISYSTDLYYHFSCRYPLEYLINNTQIVASSVSVATNNNNGTFIDTLKMSVFNDSDYSYPLVVPSTGLELRTKIYVEVKAVNLTGNFHVLLDHCFGTPTPYNMSQSEQHNFFIGCTVNQKTTVTSNGLSSVAKFNFEAFRFVQHRDKAKSSIYLHCIMRLCEPSKCQTLLSACNSRRKRSLTPFGEQGGDSATISVGPLYTAREDLPNPAAYSNSEESEKDDIDVAGLVVGVVFGSAAAVLLVLGGWFALKKYYFVGGLSHAFD</sequence>
<dbReference type="Gene3D" id="2.60.40.4100">
    <property type="entry name" value="Zona pellucida, ZP-C domain"/>
    <property type="match status" value="1"/>
</dbReference>
<evidence type="ECO:0000313" key="6">
    <source>
        <dbReference type="Proteomes" id="UP000677803"/>
    </source>
</evidence>
<dbReference type="Proteomes" id="UP000677803">
    <property type="component" value="Unassembled WGS sequence"/>
</dbReference>
<keyword evidence="3" id="KW-0812">Transmembrane</keyword>
<dbReference type="EMBL" id="CAJRST010037777">
    <property type="protein sequence ID" value="CAG6003305.1"/>
    <property type="molecule type" value="Genomic_DNA"/>
</dbReference>
<evidence type="ECO:0000259" key="4">
    <source>
        <dbReference type="PROSITE" id="PS51034"/>
    </source>
</evidence>
<name>A0A8S4BK81_9TELE</name>
<feature type="transmembrane region" description="Helical" evidence="3">
    <location>
        <begin position="403"/>
        <end position="428"/>
    </location>
</feature>
<evidence type="ECO:0000256" key="2">
    <source>
        <dbReference type="ARBA" id="ARBA00023157"/>
    </source>
</evidence>
<protein>
    <submittedName>
        <fullName evidence="5">(Atlantic silverside) hypothetical protein</fullName>
    </submittedName>
</protein>
<proteinExistence type="predicted"/>
<organism evidence="5 6">
    <name type="scientific">Menidia menidia</name>
    <name type="common">Atlantic silverside</name>
    <dbReference type="NCBI Taxonomy" id="238744"/>
    <lineage>
        <taxon>Eukaryota</taxon>
        <taxon>Metazoa</taxon>
        <taxon>Chordata</taxon>
        <taxon>Craniata</taxon>
        <taxon>Vertebrata</taxon>
        <taxon>Euteleostomi</taxon>
        <taxon>Actinopterygii</taxon>
        <taxon>Neopterygii</taxon>
        <taxon>Teleostei</taxon>
        <taxon>Neoteleostei</taxon>
        <taxon>Acanthomorphata</taxon>
        <taxon>Ovalentaria</taxon>
        <taxon>Atherinomorphae</taxon>
        <taxon>Atheriniformes</taxon>
        <taxon>Atherinopsidae</taxon>
        <taxon>Menidiinae</taxon>
        <taxon>Menidia</taxon>
    </lineage>
</organism>
<dbReference type="SMART" id="SM00241">
    <property type="entry name" value="ZP"/>
    <property type="match status" value="1"/>
</dbReference>
<keyword evidence="1" id="KW-0732">Signal</keyword>
<dbReference type="Pfam" id="PF00100">
    <property type="entry name" value="Zona_pellucida"/>
    <property type="match status" value="1"/>
</dbReference>
<reference evidence="5" key="1">
    <citation type="submission" date="2021-05" db="EMBL/GenBank/DDBJ databases">
        <authorList>
            <person name="Tigano A."/>
        </authorList>
    </citation>
    <scope>NUCLEOTIDE SEQUENCE</scope>
</reference>
<evidence type="ECO:0000313" key="5">
    <source>
        <dbReference type="EMBL" id="CAG6003305.1"/>
    </source>
</evidence>
<dbReference type="InterPro" id="IPR055356">
    <property type="entry name" value="ZP-N"/>
</dbReference>
<dbReference type="Pfam" id="PF23344">
    <property type="entry name" value="ZP-N"/>
    <property type="match status" value="1"/>
</dbReference>
<feature type="transmembrane region" description="Helical" evidence="3">
    <location>
        <begin position="37"/>
        <end position="57"/>
    </location>
</feature>
<evidence type="ECO:0000256" key="1">
    <source>
        <dbReference type="ARBA" id="ARBA00022729"/>
    </source>
</evidence>
<gene>
    <name evidence="5" type="ORF">MMEN_LOCUS18403</name>
</gene>
<keyword evidence="2" id="KW-1015">Disulfide bond</keyword>
<dbReference type="OrthoDB" id="9274484at2759"/>
<dbReference type="InterPro" id="IPR055355">
    <property type="entry name" value="ZP-C"/>
</dbReference>
<accession>A0A8S4BK81</accession>
<keyword evidence="3" id="KW-1133">Transmembrane helix</keyword>
<dbReference type="InterPro" id="IPR042235">
    <property type="entry name" value="ZP-C_dom"/>
</dbReference>